<dbReference type="Proteomes" id="UP001342314">
    <property type="component" value="Unassembled WGS sequence"/>
</dbReference>
<dbReference type="AlphaFoldDB" id="A0AAV5GD41"/>
<keyword evidence="3" id="KW-1185">Reference proteome</keyword>
<protein>
    <submittedName>
        <fullName evidence="2">Uncharacterized protein</fullName>
    </submittedName>
</protein>
<feature type="region of interest" description="Disordered" evidence="1">
    <location>
        <begin position="44"/>
        <end position="65"/>
    </location>
</feature>
<sequence length="65" mass="6866">MSIPFFDRQEAAALSEVAAREYSSLSNGVSTDGLVAKIRETDKASLHKMKNPGAPVDAASTKPTT</sequence>
<evidence type="ECO:0000313" key="2">
    <source>
        <dbReference type="EMBL" id="GJN87555.1"/>
    </source>
</evidence>
<reference evidence="2 3" key="1">
    <citation type="submission" date="2021-12" db="EMBL/GenBank/DDBJ databases">
        <title>High titer production of polyol ester of fatty acids by Rhodotorula paludigena BS15 towards product separation-free biomass refinery.</title>
        <authorList>
            <person name="Mano J."/>
            <person name="Ono H."/>
            <person name="Tanaka T."/>
            <person name="Naito K."/>
            <person name="Sushida H."/>
            <person name="Ike M."/>
            <person name="Tokuyasu K."/>
            <person name="Kitaoka M."/>
        </authorList>
    </citation>
    <scope>NUCLEOTIDE SEQUENCE [LARGE SCALE GENOMIC DNA]</scope>
    <source>
        <strain evidence="2 3">BS15</strain>
    </source>
</reference>
<name>A0AAV5GD41_9BASI</name>
<evidence type="ECO:0000313" key="3">
    <source>
        <dbReference type="Proteomes" id="UP001342314"/>
    </source>
</evidence>
<dbReference type="EMBL" id="BQKY01000001">
    <property type="protein sequence ID" value="GJN87555.1"/>
    <property type="molecule type" value="Genomic_DNA"/>
</dbReference>
<comment type="caution">
    <text evidence="2">The sequence shown here is derived from an EMBL/GenBank/DDBJ whole genome shotgun (WGS) entry which is preliminary data.</text>
</comment>
<organism evidence="2 3">
    <name type="scientific">Rhodotorula paludigena</name>
    <dbReference type="NCBI Taxonomy" id="86838"/>
    <lineage>
        <taxon>Eukaryota</taxon>
        <taxon>Fungi</taxon>
        <taxon>Dikarya</taxon>
        <taxon>Basidiomycota</taxon>
        <taxon>Pucciniomycotina</taxon>
        <taxon>Microbotryomycetes</taxon>
        <taxon>Sporidiobolales</taxon>
        <taxon>Sporidiobolaceae</taxon>
        <taxon>Rhodotorula</taxon>
    </lineage>
</organism>
<gene>
    <name evidence="2" type="ORF">Rhopal_000509-T1</name>
</gene>
<proteinExistence type="predicted"/>
<accession>A0AAV5GD41</accession>
<evidence type="ECO:0000256" key="1">
    <source>
        <dbReference type="SAM" id="MobiDB-lite"/>
    </source>
</evidence>